<evidence type="ECO:0000313" key="2">
    <source>
        <dbReference type="Proteomes" id="UP000315423"/>
    </source>
</evidence>
<keyword evidence="1" id="KW-0067">ATP-binding</keyword>
<sequence>MLQENPGIKYIEYNKVTYLVVHERLNMFVNRKEELEILKTTLNSDRAELFILYGRRRVGKTELLKQMLIDNKNAVYFLGRFESPKDMVLRLSKIVAKKFDDKGLAKFPFRDSDEAFHYFAGKKGIVIVFDEFPYMVSSDPALPSIMQDYWDNQLKNTDIKLFICGSSIGMMERHFFNYSSPLYGRRTKQFKLQPLNFSALKYFIPSAGFEELLAIYAVFGGTPAYILEYENNIFETIRVKMLRKEQFLHKDAEFILREELREPRYYFSIIRSIAFGNTTTGRIMNDTGITKDVVGKYLSTLQDLDIIERQVPVTESFKSRKGIYRIKDNYFRFYFRFIFPYIEHIEMGEIDYVLNVIKTNFQRYSGQTFEHVMINHLKENRDLNPIQFTRIGSWWDKGTEIDIVAFNEETGDILFGEIKYTTRKVGVKTLIELEKKAKKVKWGTGRREHYMIISKSGFDDNIIDKNVTLIDLNMLEMVV</sequence>
<evidence type="ECO:0000313" key="1">
    <source>
        <dbReference type="EMBL" id="TKY92433.1"/>
    </source>
</evidence>
<gene>
    <name evidence="1" type="ORF">C5S46_00660</name>
</gene>
<dbReference type="Proteomes" id="UP000315423">
    <property type="component" value="Unassembled WGS sequence"/>
</dbReference>
<reference evidence="1" key="1">
    <citation type="submission" date="2018-09" db="EMBL/GenBank/DDBJ databases">
        <title>A genomic encyclopedia of anaerobic methanotrophic archaea.</title>
        <authorList>
            <person name="Skennerton C.T."/>
            <person name="Chadwick G.L."/>
            <person name="Laso-Perez R."/>
            <person name="Leu A.O."/>
            <person name="Speth D.R."/>
            <person name="Yu H."/>
            <person name="Morgan-Lang C."/>
            <person name="Hatzenpichler R."/>
            <person name="Goudeau D."/>
            <person name="Malmstrom R."/>
            <person name="Woyke T."/>
            <person name="Hallam S."/>
            <person name="Tyson G.W."/>
            <person name="Wegener G."/>
            <person name="Boetius A."/>
            <person name="Orphan V.J."/>
        </authorList>
    </citation>
    <scope>NUCLEOTIDE SEQUENCE</scope>
    <source>
        <strain evidence="1">CONS3730D10UFb2</strain>
    </source>
</reference>
<organism evidence="1 2">
    <name type="scientific">Candidatus Methanomarinus sp</name>
    <dbReference type="NCBI Taxonomy" id="3386244"/>
    <lineage>
        <taxon>Archaea</taxon>
        <taxon>Methanobacteriati</taxon>
        <taxon>Methanobacteriota</taxon>
        <taxon>Stenosarchaea group</taxon>
        <taxon>Methanomicrobia</taxon>
        <taxon>Methanosarcinales</taxon>
        <taxon>ANME-2 cluster</taxon>
        <taxon>Candidatus Methanocomedenaceae</taxon>
        <taxon>Candidatus Methanomarinus</taxon>
    </lineage>
</organism>
<accession>A0AC61SCH2</accession>
<proteinExistence type="predicted"/>
<dbReference type="EMBL" id="QYBA01000020">
    <property type="protein sequence ID" value="TKY92433.1"/>
    <property type="molecule type" value="Genomic_DNA"/>
</dbReference>
<name>A0AC61SCH2_9EURY</name>
<keyword evidence="1" id="KW-0547">Nucleotide-binding</keyword>
<protein>
    <submittedName>
        <fullName evidence="1">ATP-binding protein</fullName>
    </submittedName>
</protein>
<comment type="caution">
    <text evidence="1">The sequence shown here is derived from an EMBL/GenBank/DDBJ whole genome shotgun (WGS) entry which is preliminary data.</text>
</comment>